<name>A0A1X7VPR6_AMPQE</name>
<accession>A0A1X7VPR6</accession>
<dbReference type="EnsemblMetazoa" id="Aqu2.1.41840_001">
    <property type="protein sequence ID" value="Aqu2.1.41840_001"/>
    <property type="gene ID" value="Aqu2.1.41840"/>
</dbReference>
<keyword evidence="1" id="KW-0472">Membrane</keyword>
<keyword evidence="1" id="KW-1133">Transmembrane helix</keyword>
<sequence length="67" mass="7611">FKANIIQYNIDQIVGASSREISALIYWHFVCVPIMFTLFELGHCLIDQKYFPAITFILAGVAISFVL</sequence>
<dbReference type="AlphaFoldDB" id="A0A1X7VPR6"/>
<reference evidence="2" key="1">
    <citation type="submission" date="2017-05" db="UniProtKB">
        <authorList>
            <consortium name="EnsemblMetazoa"/>
        </authorList>
    </citation>
    <scope>IDENTIFICATION</scope>
</reference>
<keyword evidence="1" id="KW-0812">Transmembrane</keyword>
<organism evidence="2">
    <name type="scientific">Amphimedon queenslandica</name>
    <name type="common">Sponge</name>
    <dbReference type="NCBI Taxonomy" id="400682"/>
    <lineage>
        <taxon>Eukaryota</taxon>
        <taxon>Metazoa</taxon>
        <taxon>Porifera</taxon>
        <taxon>Demospongiae</taxon>
        <taxon>Heteroscleromorpha</taxon>
        <taxon>Haplosclerida</taxon>
        <taxon>Niphatidae</taxon>
        <taxon>Amphimedon</taxon>
    </lineage>
</organism>
<feature type="transmembrane region" description="Helical" evidence="1">
    <location>
        <begin position="50"/>
        <end position="66"/>
    </location>
</feature>
<dbReference type="InParanoid" id="A0A1X7VPR6"/>
<feature type="transmembrane region" description="Helical" evidence="1">
    <location>
        <begin position="21"/>
        <end position="38"/>
    </location>
</feature>
<proteinExistence type="predicted"/>
<evidence type="ECO:0000256" key="1">
    <source>
        <dbReference type="SAM" id="Phobius"/>
    </source>
</evidence>
<evidence type="ECO:0000313" key="2">
    <source>
        <dbReference type="EnsemblMetazoa" id="Aqu2.1.41840_001"/>
    </source>
</evidence>
<protein>
    <submittedName>
        <fullName evidence="2">Uncharacterized protein</fullName>
    </submittedName>
</protein>